<feature type="compositionally biased region" description="Acidic residues" evidence="8">
    <location>
        <begin position="323"/>
        <end position="333"/>
    </location>
</feature>
<dbReference type="GO" id="GO:0004222">
    <property type="term" value="F:metalloendopeptidase activity"/>
    <property type="evidence" value="ECO:0007669"/>
    <property type="project" value="InterPro"/>
</dbReference>
<reference evidence="10 11" key="1">
    <citation type="submission" date="2020-07" db="EMBL/GenBank/DDBJ databases">
        <title>Telomere length de novo assembly of all 7 chromosomes of the fungus, Metarhizium brunneum, using a novel assembly pipeline.</title>
        <authorList>
            <person name="Saud z."/>
            <person name="Kortsinoglou A."/>
            <person name="Kouvelis V.N."/>
            <person name="Butt T.M."/>
        </authorList>
    </citation>
    <scope>NUCLEOTIDE SEQUENCE [LARGE SCALE GENOMIC DNA]</scope>
    <source>
        <strain evidence="10 11">4556</strain>
    </source>
</reference>
<dbReference type="GO" id="GO:0006508">
    <property type="term" value="P:proteolysis"/>
    <property type="evidence" value="ECO:0007669"/>
    <property type="project" value="UniProtKB-KW"/>
</dbReference>
<name>A0A7D5YS40_9HYPO</name>
<dbReference type="Proteomes" id="UP000510686">
    <property type="component" value="Chromosome 2"/>
</dbReference>
<evidence type="ECO:0000259" key="9">
    <source>
        <dbReference type="Pfam" id="PF14521"/>
    </source>
</evidence>
<comment type="similarity">
    <text evidence="2">Belongs to the peptidase M35 family.</text>
</comment>
<organism evidence="10 11">
    <name type="scientific">Metarhizium brunneum</name>
    <dbReference type="NCBI Taxonomy" id="500148"/>
    <lineage>
        <taxon>Eukaryota</taxon>
        <taxon>Fungi</taxon>
        <taxon>Dikarya</taxon>
        <taxon>Ascomycota</taxon>
        <taxon>Pezizomycotina</taxon>
        <taxon>Sordariomycetes</taxon>
        <taxon>Hypocreomycetidae</taxon>
        <taxon>Hypocreales</taxon>
        <taxon>Clavicipitaceae</taxon>
        <taxon>Metarhizium</taxon>
    </lineage>
</organism>
<dbReference type="GeneID" id="26247464"/>
<dbReference type="GO" id="GO:0046872">
    <property type="term" value="F:metal ion binding"/>
    <property type="evidence" value="ECO:0007669"/>
    <property type="project" value="UniProtKB-KW"/>
</dbReference>
<dbReference type="SUPFAM" id="SSF55486">
    <property type="entry name" value="Metalloproteases ('zincins'), catalytic domain"/>
    <property type="match status" value="1"/>
</dbReference>
<dbReference type="PANTHER" id="PTHR37016">
    <property type="match status" value="1"/>
</dbReference>
<evidence type="ECO:0000313" key="10">
    <source>
        <dbReference type="EMBL" id="QLI67362.1"/>
    </source>
</evidence>
<feature type="domain" description="Lysine-specific metallo-endopeptidase" evidence="9">
    <location>
        <begin position="115"/>
        <end position="265"/>
    </location>
</feature>
<dbReference type="AlphaFoldDB" id="A0A7D5YS40"/>
<evidence type="ECO:0000256" key="8">
    <source>
        <dbReference type="SAM" id="MobiDB-lite"/>
    </source>
</evidence>
<keyword evidence="11" id="KW-1185">Reference proteome</keyword>
<evidence type="ECO:0000256" key="2">
    <source>
        <dbReference type="ARBA" id="ARBA00010279"/>
    </source>
</evidence>
<dbReference type="EMBL" id="CP058933">
    <property type="protein sequence ID" value="QLI67362.1"/>
    <property type="molecule type" value="Genomic_DNA"/>
</dbReference>
<dbReference type="PANTHER" id="PTHR37016:SF3">
    <property type="entry name" value="NEUTRAL PROTEASE 2-RELATED"/>
    <property type="match status" value="1"/>
</dbReference>
<feature type="region of interest" description="Disordered" evidence="8">
    <location>
        <begin position="314"/>
        <end position="376"/>
    </location>
</feature>
<evidence type="ECO:0000313" key="11">
    <source>
        <dbReference type="Proteomes" id="UP000510686"/>
    </source>
</evidence>
<evidence type="ECO:0000256" key="4">
    <source>
        <dbReference type="ARBA" id="ARBA00022723"/>
    </source>
</evidence>
<sequence>MKPVRLVMAFTQASAMALSTGGRAASPQDGTRALLDVTLDQDSVAEHGVYNGTGCAMSPEQELELQKRASETQSCYGLQDELDAALEECVKLSNLAAEAASGAAKGLKSRDGNEQKKAATLDNFFGISNSDEVADNFRRIARGCSKDKAKGISITCAPREECTLQNRPRQQYAATATIRNGTTGSIRLCRKAFQMPATAGNARRRLQVQGQQECGQSLSSLAQLFVHEMAHTTFAADDLTYDKRKSLNLDENKQKHNADNYALFARDIANDYPMDLEILAANRALRKDPRVLVTVLQIVLLPEATVSPRGHSQALLYGQSGDSSDDPDCDFDDPPPFTGSESEVAFQPPSQFQPPNFSPPPQGNDLLLGMGLSRAK</sequence>
<keyword evidence="7" id="KW-0482">Metalloprotease</keyword>
<evidence type="ECO:0000256" key="6">
    <source>
        <dbReference type="ARBA" id="ARBA00022833"/>
    </source>
</evidence>
<dbReference type="RefSeq" id="XP_065986356.1">
    <property type="nucleotide sequence ID" value="XM_066130049.1"/>
</dbReference>
<comment type="cofactor">
    <cofactor evidence="1">
        <name>Zn(2+)</name>
        <dbReference type="ChEBI" id="CHEBI:29105"/>
    </cofactor>
</comment>
<keyword evidence="5" id="KW-0378">Hydrolase</keyword>
<dbReference type="OrthoDB" id="412874at2759"/>
<dbReference type="InterPro" id="IPR050414">
    <property type="entry name" value="Fungal_M35_metalloproteases"/>
</dbReference>
<accession>A0A7D5YS40</accession>
<feature type="compositionally biased region" description="Low complexity" evidence="8">
    <location>
        <begin position="346"/>
        <end position="355"/>
    </location>
</feature>
<proteinExistence type="inferred from homology"/>
<dbReference type="InterPro" id="IPR029463">
    <property type="entry name" value="Lys_MEP"/>
</dbReference>
<gene>
    <name evidence="10" type="ORF">G6M90_00g029920</name>
</gene>
<evidence type="ECO:0000256" key="1">
    <source>
        <dbReference type="ARBA" id="ARBA00001947"/>
    </source>
</evidence>
<dbReference type="KEGG" id="mbrn:26247464"/>
<dbReference type="Pfam" id="PF14521">
    <property type="entry name" value="Aspzincin_M35"/>
    <property type="match status" value="1"/>
</dbReference>
<evidence type="ECO:0000256" key="3">
    <source>
        <dbReference type="ARBA" id="ARBA00022670"/>
    </source>
</evidence>
<keyword evidence="3" id="KW-0645">Protease</keyword>
<dbReference type="InterPro" id="IPR024079">
    <property type="entry name" value="MetalloPept_cat_dom_sf"/>
</dbReference>
<keyword evidence="6" id="KW-0862">Zinc</keyword>
<evidence type="ECO:0000256" key="5">
    <source>
        <dbReference type="ARBA" id="ARBA00022801"/>
    </source>
</evidence>
<protein>
    <recommendedName>
        <fullName evidence="9">Lysine-specific metallo-endopeptidase domain-containing protein</fullName>
    </recommendedName>
</protein>
<dbReference type="Gene3D" id="3.40.390.10">
    <property type="entry name" value="Collagenase (Catalytic Domain)"/>
    <property type="match status" value="1"/>
</dbReference>
<evidence type="ECO:0000256" key="7">
    <source>
        <dbReference type="ARBA" id="ARBA00023049"/>
    </source>
</evidence>
<keyword evidence="4" id="KW-0479">Metal-binding</keyword>